<dbReference type="InterPro" id="IPR015943">
    <property type="entry name" value="WD40/YVTN_repeat-like_dom_sf"/>
</dbReference>
<keyword evidence="3" id="KW-1185">Reference proteome</keyword>
<dbReference type="EMBL" id="CAKASE010000069">
    <property type="protein sequence ID" value="CAG9572976.1"/>
    <property type="molecule type" value="Genomic_DNA"/>
</dbReference>
<sequence length="329" mass="37278">MKKLLIFIALCLVDISLSDEEVFVIPKEVYDRAFLRYEAEHDIVDIIVPLNAINFEDADSRSDPDNSIKDVTVFFVEADVKDGKYDYKGLYRFKNNETKMILPTGRTGASSTNDNKLVYFGASDGLYVYNVEKDTAEKYGPITDGIVSIVCDETGKTIHYIGDDHKLYKVTNNGENKEAVKEVEDAVDMVVDDEGVIYYYNSKNEIYIKTDGGLVRAQNLPENPKSVRLIRPPFFFGDSVALVCDNSVYILHVNGTSDRYYLDFSSESMPTAFGLEAVFAVYYGHDKKLYEFQMLGIKNNPNFDRIRGITDKIAEKAEKRKHTLGAKKD</sequence>
<accession>A0A8J2QXU7</accession>
<comment type="caution">
    <text evidence="2">The sequence shown here is derived from an EMBL/GenBank/DDBJ whole genome shotgun (WGS) entry which is preliminary data.</text>
</comment>
<feature type="chain" id="PRO_5035295402" evidence="1">
    <location>
        <begin position="19"/>
        <end position="329"/>
    </location>
</feature>
<proteinExistence type="predicted"/>
<dbReference type="SUPFAM" id="SSF101898">
    <property type="entry name" value="NHL repeat"/>
    <property type="match status" value="1"/>
</dbReference>
<keyword evidence="1" id="KW-0732">Signal</keyword>
<feature type="signal peptide" evidence="1">
    <location>
        <begin position="1"/>
        <end position="18"/>
    </location>
</feature>
<evidence type="ECO:0000313" key="2">
    <source>
        <dbReference type="EMBL" id="CAG9572976.1"/>
    </source>
</evidence>
<dbReference type="AlphaFoldDB" id="A0A8J2QXU7"/>
<reference evidence="2" key="1">
    <citation type="submission" date="2021-09" db="EMBL/GenBank/DDBJ databases">
        <authorList>
            <person name="Martin H S."/>
        </authorList>
    </citation>
    <scope>NUCLEOTIDE SEQUENCE</scope>
</reference>
<gene>
    <name evidence="2" type="ORF">DCHRY22_LOCUS10297</name>
</gene>
<dbReference type="Gene3D" id="2.130.10.10">
    <property type="entry name" value="YVTN repeat-like/Quinoprotein amine dehydrogenase"/>
    <property type="match status" value="1"/>
</dbReference>
<protein>
    <submittedName>
        <fullName evidence="2">(African queen) hypothetical protein</fullName>
    </submittedName>
</protein>
<dbReference type="OrthoDB" id="7071878at2759"/>
<organism evidence="2 3">
    <name type="scientific">Danaus chrysippus</name>
    <name type="common">African queen</name>
    <dbReference type="NCBI Taxonomy" id="151541"/>
    <lineage>
        <taxon>Eukaryota</taxon>
        <taxon>Metazoa</taxon>
        <taxon>Ecdysozoa</taxon>
        <taxon>Arthropoda</taxon>
        <taxon>Hexapoda</taxon>
        <taxon>Insecta</taxon>
        <taxon>Pterygota</taxon>
        <taxon>Neoptera</taxon>
        <taxon>Endopterygota</taxon>
        <taxon>Lepidoptera</taxon>
        <taxon>Glossata</taxon>
        <taxon>Ditrysia</taxon>
        <taxon>Papilionoidea</taxon>
        <taxon>Nymphalidae</taxon>
        <taxon>Danainae</taxon>
        <taxon>Danaini</taxon>
        <taxon>Danaina</taxon>
        <taxon>Danaus</taxon>
        <taxon>Anosia</taxon>
    </lineage>
</organism>
<evidence type="ECO:0000313" key="3">
    <source>
        <dbReference type="Proteomes" id="UP000789524"/>
    </source>
</evidence>
<dbReference type="Proteomes" id="UP000789524">
    <property type="component" value="Unassembled WGS sequence"/>
</dbReference>
<evidence type="ECO:0000256" key="1">
    <source>
        <dbReference type="SAM" id="SignalP"/>
    </source>
</evidence>
<name>A0A8J2QXU7_9NEOP</name>